<keyword evidence="2" id="KW-0614">Plasmid</keyword>
<keyword evidence="3" id="KW-1185">Reference proteome</keyword>
<dbReference type="RefSeq" id="WP_263235185.1">
    <property type="nucleotide sequence ID" value="NZ_CP106794.1"/>
</dbReference>
<protein>
    <submittedName>
        <fullName evidence="2">Uncharacterized protein</fullName>
    </submittedName>
</protein>
<accession>A0ABY6EDW3</accession>
<proteinExistence type="predicted"/>
<evidence type="ECO:0000256" key="1">
    <source>
        <dbReference type="SAM" id="MobiDB-lite"/>
    </source>
</evidence>
<organism evidence="2 3">
    <name type="scientific">Streptomyces cynarae</name>
    <dbReference type="NCBI Taxonomy" id="2981134"/>
    <lineage>
        <taxon>Bacteria</taxon>
        <taxon>Bacillati</taxon>
        <taxon>Actinomycetota</taxon>
        <taxon>Actinomycetes</taxon>
        <taxon>Kitasatosporales</taxon>
        <taxon>Streptomycetaceae</taxon>
        <taxon>Streptomyces</taxon>
    </lineage>
</organism>
<evidence type="ECO:0000313" key="3">
    <source>
        <dbReference type="Proteomes" id="UP001061298"/>
    </source>
</evidence>
<evidence type="ECO:0000313" key="2">
    <source>
        <dbReference type="EMBL" id="UXY24935.1"/>
    </source>
</evidence>
<gene>
    <name evidence="2" type="ORF">N8I84_41580</name>
</gene>
<sequence>MQAQAQGGRIAAVFPDSDGSEFTGPGDFVRAAADLLALAEEVMRRAAVYERERGSSWEEIGDALGITKQSAHKRFAGAVETWRAPFDRPAALLPDGTPDDDRIPYGVRYAPGVPRPEYGTAEDEAQRLERWLLQRTGPGDHWYGDEHPVTGGLPRHTTTSMLVLTDRVSHRLIRDQLVPDPQAQADVCERRVALYERLIREGDAPPQATQWIAEDRARAAALRATPGNGVPWQAMTDPDHPASTAEQAAEAP</sequence>
<name>A0ABY6EDW3_9ACTN</name>
<dbReference type="EMBL" id="CP106794">
    <property type="protein sequence ID" value="UXY24935.1"/>
    <property type="molecule type" value="Genomic_DNA"/>
</dbReference>
<reference evidence="2" key="1">
    <citation type="submission" date="2022-10" db="EMBL/GenBank/DDBJ databases">
        <authorList>
            <person name="Mo P."/>
        </authorList>
    </citation>
    <scope>NUCLEOTIDE SEQUENCE</scope>
    <source>
        <strain evidence="2">HUAS 13-4</strain>
        <plasmid evidence="2">punmamed2</plasmid>
    </source>
</reference>
<geneLocation type="plasmid" evidence="2 3">
    <name>punmamed2</name>
</geneLocation>
<feature type="region of interest" description="Disordered" evidence="1">
    <location>
        <begin position="227"/>
        <end position="252"/>
    </location>
</feature>
<dbReference type="Proteomes" id="UP001061298">
    <property type="component" value="Plasmid punmamed2"/>
</dbReference>